<dbReference type="SUPFAM" id="SSF103511">
    <property type="entry name" value="Chlorophyll a-b binding protein"/>
    <property type="match status" value="1"/>
</dbReference>
<feature type="compositionally biased region" description="Low complexity" evidence="1">
    <location>
        <begin position="25"/>
        <end position="38"/>
    </location>
</feature>
<dbReference type="EMBL" id="BMAR01000001">
    <property type="protein sequence ID" value="GFR41497.1"/>
    <property type="molecule type" value="Genomic_DNA"/>
</dbReference>
<reference evidence="2 3" key="1">
    <citation type="journal article" date="2021" name="Sci. Rep.">
        <title>Genome sequencing of the multicellular alga Astrephomene provides insights into convergent evolution of germ-soma differentiation.</title>
        <authorList>
            <person name="Yamashita S."/>
            <person name="Yamamoto K."/>
            <person name="Matsuzaki R."/>
            <person name="Suzuki S."/>
            <person name="Yamaguchi H."/>
            <person name="Hirooka S."/>
            <person name="Minakuchi Y."/>
            <person name="Miyagishima S."/>
            <person name="Kawachi M."/>
            <person name="Toyoda A."/>
            <person name="Nozaki H."/>
        </authorList>
    </citation>
    <scope>NUCLEOTIDE SEQUENCE [LARGE SCALE GENOMIC DNA]</scope>
    <source>
        <strain evidence="2 3">NIES-4017</strain>
    </source>
</reference>
<dbReference type="GO" id="GO:0009507">
    <property type="term" value="C:chloroplast"/>
    <property type="evidence" value="ECO:0007669"/>
    <property type="project" value="UniProtKB-SubCell"/>
</dbReference>
<dbReference type="Gene3D" id="1.10.3460.10">
    <property type="entry name" value="Chlorophyll a/b binding protein domain"/>
    <property type="match status" value="1"/>
</dbReference>
<keyword evidence="3" id="KW-1185">Reference proteome</keyword>
<proteinExistence type="predicted"/>
<comment type="caution">
    <text evidence="2">The sequence shown here is derived from an EMBL/GenBank/DDBJ whole genome shotgun (WGS) entry which is preliminary data.</text>
</comment>
<gene>
    <name evidence="2" type="ORF">Agub_g2189</name>
</gene>
<evidence type="ECO:0000256" key="1">
    <source>
        <dbReference type="SAM" id="MobiDB-lite"/>
    </source>
</evidence>
<organism evidence="2 3">
    <name type="scientific">Astrephomene gubernaculifera</name>
    <dbReference type="NCBI Taxonomy" id="47775"/>
    <lineage>
        <taxon>Eukaryota</taxon>
        <taxon>Viridiplantae</taxon>
        <taxon>Chlorophyta</taxon>
        <taxon>core chlorophytes</taxon>
        <taxon>Chlorophyceae</taxon>
        <taxon>CS clade</taxon>
        <taxon>Chlamydomonadales</taxon>
        <taxon>Astrephomenaceae</taxon>
        <taxon>Astrephomene</taxon>
    </lineage>
</organism>
<dbReference type="Proteomes" id="UP001054857">
    <property type="component" value="Unassembled WGS sequence"/>
</dbReference>
<sequence length="202" mass="21121">MTSVTIVAGPRPAFASRHSIPFASRPRATTLRRTVVRAQPNDDNTKPPELEPTVTTREPSLPPPSAPTMSTTEEYQGPTGQLAVLGSTQEAINGRAAMLGFVAALISEAATHQAVWSQIAGRYIDGDLVEAPHGTATLLFGAVVGLTTMATLVPKLVGNLEVDSKSFGPFTPARERLVGRVAQLGFAGLLIAELVKGSALLG</sequence>
<evidence type="ECO:0000313" key="3">
    <source>
        <dbReference type="Proteomes" id="UP001054857"/>
    </source>
</evidence>
<feature type="region of interest" description="Disordered" evidence="1">
    <location>
        <begin position="18"/>
        <end position="77"/>
    </location>
</feature>
<evidence type="ECO:0000313" key="2">
    <source>
        <dbReference type="EMBL" id="GFR41497.1"/>
    </source>
</evidence>
<protein>
    <submittedName>
        <fullName evidence="2">Uncharacterized protein</fullName>
    </submittedName>
</protein>
<dbReference type="AlphaFoldDB" id="A0AAD3HHX6"/>
<accession>A0AAD3HHX6</accession>
<name>A0AAD3HHX6_9CHLO</name>